<sequence>MVMELVFIAKLNRLSTSNSLSPIVGSLVWPFLLKLFGFGLIGRTCTDIVYALRLFTFQMGHIAFGAELRGRNSTRWDRALRLIHERVTHARRSPTSQSDEHSLHTLTMLAL</sequence>
<accession>A0AAP0RBF1</accession>
<keyword evidence="1" id="KW-0812">Transmembrane</keyword>
<organism evidence="2 3">
    <name type="scientific">Liquidambar formosana</name>
    <name type="common">Formosan gum</name>
    <dbReference type="NCBI Taxonomy" id="63359"/>
    <lineage>
        <taxon>Eukaryota</taxon>
        <taxon>Viridiplantae</taxon>
        <taxon>Streptophyta</taxon>
        <taxon>Embryophyta</taxon>
        <taxon>Tracheophyta</taxon>
        <taxon>Spermatophyta</taxon>
        <taxon>Magnoliopsida</taxon>
        <taxon>eudicotyledons</taxon>
        <taxon>Gunneridae</taxon>
        <taxon>Pentapetalae</taxon>
        <taxon>Saxifragales</taxon>
        <taxon>Altingiaceae</taxon>
        <taxon>Liquidambar</taxon>
    </lineage>
</organism>
<evidence type="ECO:0000313" key="3">
    <source>
        <dbReference type="Proteomes" id="UP001415857"/>
    </source>
</evidence>
<keyword evidence="1" id="KW-0472">Membrane</keyword>
<comment type="caution">
    <text evidence="2">The sequence shown here is derived from an EMBL/GenBank/DDBJ whole genome shotgun (WGS) entry which is preliminary data.</text>
</comment>
<keyword evidence="3" id="KW-1185">Reference proteome</keyword>
<keyword evidence="1" id="KW-1133">Transmembrane helix</keyword>
<name>A0AAP0RBF1_LIQFO</name>
<dbReference type="AlphaFoldDB" id="A0AAP0RBF1"/>
<protein>
    <submittedName>
        <fullName evidence="2">Uncharacterized protein</fullName>
    </submittedName>
</protein>
<gene>
    <name evidence="2" type="ORF">L1049_021815</name>
</gene>
<dbReference type="EMBL" id="JBBPBK010000011">
    <property type="protein sequence ID" value="KAK9274566.1"/>
    <property type="molecule type" value="Genomic_DNA"/>
</dbReference>
<feature type="transmembrane region" description="Helical" evidence="1">
    <location>
        <begin position="20"/>
        <end position="42"/>
    </location>
</feature>
<evidence type="ECO:0000256" key="1">
    <source>
        <dbReference type="SAM" id="Phobius"/>
    </source>
</evidence>
<dbReference type="PANTHER" id="PTHR38925:SF1">
    <property type="entry name" value="PROTEIN, PUTATIVE-RELATED"/>
    <property type="match status" value="1"/>
</dbReference>
<proteinExistence type="predicted"/>
<dbReference type="Proteomes" id="UP001415857">
    <property type="component" value="Unassembled WGS sequence"/>
</dbReference>
<evidence type="ECO:0000313" key="2">
    <source>
        <dbReference type="EMBL" id="KAK9274566.1"/>
    </source>
</evidence>
<reference evidence="2 3" key="1">
    <citation type="journal article" date="2024" name="Plant J.">
        <title>Genome sequences and population genomics reveal climatic adaptation and genomic divergence between two closely related sweetgum species.</title>
        <authorList>
            <person name="Xu W.Q."/>
            <person name="Ren C.Q."/>
            <person name="Zhang X.Y."/>
            <person name="Comes H.P."/>
            <person name="Liu X.H."/>
            <person name="Li Y.G."/>
            <person name="Kettle C.J."/>
            <person name="Jalonen R."/>
            <person name="Gaisberger H."/>
            <person name="Ma Y.Z."/>
            <person name="Qiu Y.X."/>
        </authorList>
    </citation>
    <scope>NUCLEOTIDE SEQUENCE [LARGE SCALE GENOMIC DNA]</scope>
    <source>
        <strain evidence="2">Hangzhou</strain>
    </source>
</reference>
<dbReference type="PANTHER" id="PTHR38925">
    <property type="entry name" value="PROTEIN, PUTATIVE-RELATED"/>
    <property type="match status" value="1"/>
</dbReference>